<evidence type="ECO:0000313" key="2">
    <source>
        <dbReference type="Proteomes" id="UP001073122"/>
    </source>
</evidence>
<sequence length="41" mass="4732">MMNLTHYFANAIDIDGNEIEIPVNEEGIVQIWSTKKLKNEI</sequence>
<protein>
    <submittedName>
        <fullName evidence="1">Uncharacterized protein</fullName>
    </submittedName>
</protein>
<accession>A0ABT3XT90</accession>
<dbReference type="Proteomes" id="UP001073122">
    <property type="component" value="Unassembled WGS sequence"/>
</dbReference>
<evidence type="ECO:0000313" key="1">
    <source>
        <dbReference type="EMBL" id="MCX8524713.1"/>
    </source>
</evidence>
<gene>
    <name evidence="1" type="ORF">OF897_12400</name>
</gene>
<name>A0ABT3XT90_9FLAO</name>
<comment type="caution">
    <text evidence="1">The sequence shown here is derived from an EMBL/GenBank/DDBJ whole genome shotgun (WGS) entry which is preliminary data.</text>
</comment>
<proteinExistence type="predicted"/>
<organism evidence="1 2">
    <name type="scientific">Chryseobacterium formosus</name>
    <dbReference type="NCBI Taxonomy" id="1537363"/>
    <lineage>
        <taxon>Bacteria</taxon>
        <taxon>Pseudomonadati</taxon>
        <taxon>Bacteroidota</taxon>
        <taxon>Flavobacteriia</taxon>
        <taxon>Flavobacteriales</taxon>
        <taxon>Weeksellaceae</taxon>
        <taxon>Chryseobacterium group</taxon>
        <taxon>Chryseobacterium</taxon>
    </lineage>
</organism>
<reference evidence="1" key="1">
    <citation type="submission" date="2022-10" db="EMBL/GenBank/DDBJ databases">
        <title>Chryseobacterium sp. nov., a novel bacterial species.</title>
        <authorList>
            <person name="Cao Y."/>
        </authorList>
    </citation>
    <scope>NUCLEOTIDE SEQUENCE</scope>
    <source>
        <strain evidence="1">CCTCC AB2015118</strain>
    </source>
</reference>
<keyword evidence="2" id="KW-1185">Reference proteome</keyword>
<dbReference type="EMBL" id="JAOVZW010000015">
    <property type="protein sequence ID" value="MCX8524713.1"/>
    <property type="molecule type" value="Genomic_DNA"/>
</dbReference>
<dbReference type="RefSeq" id="WP_267266005.1">
    <property type="nucleotide sequence ID" value="NZ_JAOVZW010000015.1"/>
</dbReference>